<feature type="chain" id="PRO_5042057657" evidence="1">
    <location>
        <begin position="22"/>
        <end position="139"/>
    </location>
</feature>
<dbReference type="InterPro" id="IPR015131">
    <property type="entry name" value="Killer_tox_Kp4"/>
</dbReference>
<dbReference type="EMBL" id="JARJCM010000005">
    <property type="protein sequence ID" value="KAJ7045077.1"/>
    <property type="molecule type" value="Genomic_DNA"/>
</dbReference>
<dbReference type="Pfam" id="PF09044">
    <property type="entry name" value="Kp4"/>
    <property type="match status" value="1"/>
</dbReference>
<comment type="caution">
    <text evidence="3">The sequence shown here is derived from an EMBL/GenBank/DDBJ whole genome shotgun (WGS) entry which is preliminary data.</text>
</comment>
<evidence type="ECO:0000256" key="1">
    <source>
        <dbReference type="SAM" id="SignalP"/>
    </source>
</evidence>
<dbReference type="SUPFAM" id="SSF55221">
    <property type="entry name" value="Yeast killer toxins"/>
    <property type="match status" value="1"/>
</dbReference>
<organism evidence="3 4">
    <name type="scientific">Mycena alexandri</name>
    <dbReference type="NCBI Taxonomy" id="1745969"/>
    <lineage>
        <taxon>Eukaryota</taxon>
        <taxon>Fungi</taxon>
        <taxon>Dikarya</taxon>
        <taxon>Basidiomycota</taxon>
        <taxon>Agaricomycotina</taxon>
        <taxon>Agaricomycetes</taxon>
        <taxon>Agaricomycetidae</taxon>
        <taxon>Agaricales</taxon>
        <taxon>Marasmiineae</taxon>
        <taxon>Mycenaceae</taxon>
        <taxon>Mycena</taxon>
    </lineage>
</organism>
<name>A0AAD6TG37_9AGAR</name>
<keyword evidence="4" id="KW-1185">Reference proteome</keyword>
<proteinExistence type="predicted"/>
<evidence type="ECO:0000259" key="2">
    <source>
        <dbReference type="Pfam" id="PF09044"/>
    </source>
</evidence>
<protein>
    <submittedName>
        <fullName evidence="3">Killer toxin</fullName>
    </submittedName>
</protein>
<feature type="signal peptide" evidence="1">
    <location>
        <begin position="1"/>
        <end position="21"/>
    </location>
</feature>
<evidence type="ECO:0000313" key="3">
    <source>
        <dbReference type="EMBL" id="KAJ7045077.1"/>
    </source>
</evidence>
<sequence length="139" mass="14561">MRLRLSANMAMVSLVISLTAAAHVDTNVAAFGINCEGSIKCGGQPGDTASLLVGDIDGINVERYYTNGEHIACRINICAFLQNQEEQMSGAAIRSAAHDITEHGCKVCGSAPTKPGNNVADGQLTFNFVSEAACREGLC</sequence>
<accession>A0AAD6TG37</accession>
<keyword evidence="1" id="KW-0732">Signal</keyword>
<feature type="domain" description="Killer toxin Kp4" evidence="2">
    <location>
        <begin position="19"/>
        <end position="129"/>
    </location>
</feature>
<dbReference type="InterPro" id="IPR011329">
    <property type="entry name" value="Killer_tox_Kp4/SMK"/>
</dbReference>
<reference evidence="3" key="1">
    <citation type="submission" date="2023-03" db="EMBL/GenBank/DDBJ databases">
        <title>Massive genome expansion in bonnet fungi (Mycena s.s.) driven by repeated elements and novel gene families across ecological guilds.</title>
        <authorList>
            <consortium name="Lawrence Berkeley National Laboratory"/>
            <person name="Harder C.B."/>
            <person name="Miyauchi S."/>
            <person name="Viragh M."/>
            <person name="Kuo A."/>
            <person name="Thoen E."/>
            <person name="Andreopoulos B."/>
            <person name="Lu D."/>
            <person name="Skrede I."/>
            <person name="Drula E."/>
            <person name="Henrissat B."/>
            <person name="Morin E."/>
            <person name="Kohler A."/>
            <person name="Barry K."/>
            <person name="LaButti K."/>
            <person name="Morin E."/>
            <person name="Salamov A."/>
            <person name="Lipzen A."/>
            <person name="Mereny Z."/>
            <person name="Hegedus B."/>
            <person name="Baldrian P."/>
            <person name="Stursova M."/>
            <person name="Weitz H."/>
            <person name="Taylor A."/>
            <person name="Grigoriev I.V."/>
            <person name="Nagy L.G."/>
            <person name="Martin F."/>
            <person name="Kauserud H."/>
        </authorList>
    </citation>
    <scope>NUCLEOTIDE SEQUENCE</scope>
    <source>
        <strain evidence="3">CBHHK200</strain>
    </source>
</reference>
<dbReference type="Proteomes" id="UP001218188">
    <property type="component" value="Unassembled WGS sequence"/>
</dbReference>
<evidence type="ECO:0000313" key="4">
    <source>
        <dbReference type="Proteomes" id="UP001218188"/>
    </source>
</evidence>
<dbReference type="AlphaFoldDB" id="A0AAD6TG37"/>
<gene>
    <name evidence="3" type="ORF">C8F04DRAFT_523140</name>
</gene>
<dbReference type="Gene3D" id="3.30.430.10">
    <property type="entry name" value="Killer Toxin P4, subunit A"/>
    <property type="match status" value="1"/>
</dbReference>
<dbReference type="GO" id="GO:0005576">
    <property type="term" value="C:extracellular region"/>
    <property type="evidence" value="ECO:0007669"/>
    <property type="project" value="InterPro"/>
</dbReference>